<dbReference type="InterPro" id="IPR000276">
    <property type="entry name" value="GPCR_Rhodpsn"/>
</dbReference>
<proteinExistence type="predicted"/>
<keyword evidence="6" id="KW-0732">Signal</keyword>
<gene>
    <name evidence="7" type="ORF">CAUJ_LOCUS6128</name>
</gene>
<keyword evidence="8" id="KW-1185">Reference proteome</keyword>
<name>A0A8S1H3E8_9PELO</name>
<dbReference type="GO" id="GO:0016020">
    <property type="term" value="C:membrane"/>
    <property type="evidence" value="ECO:0007669"/>
    <property type="project" value="UniProtKB-SubCell"/>
</dbReference>
<evidence type="ECO:0000313" key="8">
    <source>
        <dbReference type="Proteomes" id="UP000835052"/>
    </source>
</evidence>
<dbReference type="EMBL" id="CAJGYM010000014">
    <property type="protein sequence ID" value="CAD6190209.1"/>
    <property type="molecule type" value="Genomic_DNA"/>
</dbReference>
<dbReference type="Pfam" id="PF10320">
    <property type="entry name" value="7TM_GPCR_Srsx"/>
    <property type="match status" value="2"/>
</dbReference>
<sequence length="291" mass="33631">MLFVLIDLIFMLTFPVWKEEISPEGGFKCDPSSSNYPIGLPDFLVRRYCWQQYYWISLRRTYNGISNYSFAYLQAITSFSHAVCLLNQLPNVAFFLLNFELSRNQCVFVATPYILCANIQCVMMLFILIDSILMISFPLWYRNLGTFKYVLAMFLPALASGLFFATAAFLMVDSTRVPVCSAKRHTLEREVAEITRRLRVILFIYIISWFTGSFGANLLPFFFEGKAMQYAASHLVVFVDICYSQSFYVIIWKSSDYRKAFYSLYPRVFGPKTFENKIVTINVAESSINAS</sequence>
<keyword evidence="4 5" id="KW-0472">Membrane</keyword>
<dbReference type="PANTHER" id="PTHR23360:SF37">
    <property type="entry name" value="G-PROTEIN COUPLED RECEPTORS FAMILY 1 PROFILE DOMAIN-CONTAINING PROTEIN"/>
    <property type="match status" value="1"/>
</dbReference>
<feature type="signal peptide" evidence="6">
    <location>
        <begin position="1"/>
        <end position="18"/>
    </location>
</feature>
<dbReference type="SMART" id="SM01381">
    <property type="entry name" value="7TM_GPCR_Srsx"/>
    <property type="match status" value="1"/>
</dbReference>
<protein>
    <recommendedName>
        <fullName evidence="9">G-protein coupled receptors family 1 profile domain-containing protein</fullName>
    </recommendedName>
</protein>
<feature type="transmembrane region" description="Helical" evidence="5">
    <location>
        <begin position="149"/>
        <end position="172"/>
    </location>
</feature>
<evidence type="ECO:0000256" key="6">
    <source>
        <dbReference type="SAM" id="SignalP"/>
    </source>
</evidence>
<dbReference type="GO" id="GO:0004930">
    <property type="term" value="F:G protein-coupled receptor activity"/>
    <property type="evidence" value="ECO:0007669"/>
    <property type="project" value="InterPro"/>
</dbReference>
<reference evidence="7" key="1">
    <citation type="submission" date="2020-10" db="EMBL/GenBank/DDBJ databases">
        <authorList>
            <person name="Kikuchi T."/>
        </authorList>
    </citation>
    <scope>NUCLEOTIDE SEQUENCE</scope>
    <source>
        <strain evidence="7">NKZ352</strain>
    </source>
</reference>
<comment type="subcellular location">
    <subcellularLocation>
        <location evidence="1">Membrane</location>
    </subcellularLocation>
</comment>
<evidence type="ECO:0000256" key="1">
    <source>
        <dbReference type="ARBA" id="ARBA00004370"/>
    </source>
</evidence>
<keyword evidence="2 5" id="KW-0812">Transmembrane</keyword>
<evidence type="ECO:0000256" key="3">
    <source>
        <dbReference type="ARBA" id="ARBA00022989"/>
    </source>
</evidence>
<evidence type="ECO:0000256" key="2">
    <source>
        <dbReference type="ARBA" id="ARBA00022692"/>
    </source>
</evidence>
<keyword evidence="3 5" id="KW-1133">Transmembrane helix</keyword>
<evidence type="ECO:0000313" key="7">
    <source>
        <dbReference type="EMBL" id="CAD6190209.1"/>
    </source>
</evidence>
<dbReference type="InterPro" id="IPR047130">
    <property type="entry name" value="7TM_GPCR_Srsx_nematod"/>
</dbReference>
<dbReference type="PANTHER" id="PTHR23360">
    <property type="entry name" value="G-PROTEIN COUPLED RECEPTORS FAMILY 1 PROFILE DOMAIN-CONTAINING PROTEIN-RELATED"/>
    <property type="match status" value="1"/>
</dbReference>
<evidence type="ECO:0008006" key="9">
    <source>
        <dbReference type="Google" id="ProtNLM"/>
    </source>
</evidence>
<feature type="transmembrane region" description="Helical" evidence="5">
    <location>
        <begin position="229"/>
        <end position="251"/>
    </location>
</feature>
<accession>A0A8S1H3E8</accession>
<feature type="transmembrane region" description="Helical" evidence="5">
    <location>
        <begin position="200"/>
        <end position="223"/>
    </location>
</feature>
<dbReference type="AlphaFoldDB" id="A0A8S1H3E8"/>
<feature type="transmembrane region" description="Helical" evidence="5">
    <location>
        <begin position="106"/>
        <end position="129"/>
    </location>
</feature>
<organism evidence="7 8">
    <name type="scientific">Caenorhabditis auriculariae</name>
    <dbReference type="NCBI Taxonomy" id="2777116"/>
    <lineage>
        <taxon>Eukaryota</taxon>
        <taxon>Metazoa</taxon>
        <taxon>Ecdysozoa</taxon>
        <taxon>Nematoda</taxon>
        <taxon>Chromadorea</taxon>
        <taxon>Rhabditida</taxon>
        <taxon>Rhabditina</taxon>
        <taxon>Rhabditomorpha</taxon>
        <taxon>Rhabditoidea</taxon>
        <taxon>Rhabditidae</taxon>
        <taxon>Peloderinae</taxon>
        <taxon>Caenorhabditis</taxon>
    </lineage>
</organism>
<dbReference type="InterPro" id="IPR019424">
    <property type="entry name" value="7TM_GPCR_Srsx"/>
</dbReference>
<dbReference type="OrthoDB" id="5830500at2759"/>
<feature type="chain" id="PRO_5035794467" description="G-protein coupled receptors family 1 profile domain-containing protein" evidence="6">
    <location>
        <begin position="19"/>
        <end position="291"/>
    </location>
</feature>
<evidence type="ECO:0000256" key="4">
    <source>
        <dbReference type="ARBA" id="ARBA00023136"/>
    </source>
</evidence>
<evidence type="ECO:0000256" key="5">
    <source>
        <dbReference type="SAM" id="Phobius"/>
    </source>
</evidence>
<comment type="caution">
    <text evidence="7">The sequence shown here is derived from an EMBL/GenBank/DDBJ whole genome shotgun (WGS) entry which is preliminary data.</text>
</comment>
<dbReference type="Proteomes" id="UP000835052">
    <property type="component" value="Unassembled WGS sequence"/>
</dbReference>